<feature type="region of interest" description="Disordered" evidence="1">
    <location>
        <begin position="136"/>
        <end position="160"/>
    </location>
</feature>
<dbReference type="AlphaFoldDB" id="A0AAW1N722"/>
<sequence>MFKISARKGLSKQNEREIQGKIIGKANEERAKGRKAKVGYQKLILDDNVWKWSKGKGGLECLKTRDTEEQLVMIRQRKDSRDNRENGDTNEVIRIGTCNLQGVFEEGGLKNLAIEAKEHNIDSLAIQETHKIHKKMSDNKLESDIRKNVSGAVKNKEQKG</sequence>
<evidence type="ECO:0000313" key="3">
    <source>
        <dbReference type="Proteomes" id="UP001458880"/>
    </source>
</evidence>
<keyword evidence="3" id="KW-1185">Reference proteome</keyword>
<feature type="compositionally biased region" description="Basic residues" evidence="1">
    <location>
        <begin position="1"/>
        <end position="10"/>
    </location>
</feature>
<dbReference type="Proteomes" id="UP001458880">
    <property type="component" value="Unassembled WGS sequence"/>
</dbReference>
<feature type="region of interest" description="Disordered" evidence="1">
    <location>
        <begin position="1"/>
        <end position="30"/>
    </location>
</feature>
<protein>
    <submittedName>
        <fullName evidence="2">Uncharacterized protein</fullName>
    </submittedName>
</protein>
<reference evidence="2 3" key="1">
    <citation type="journal article" date="2024" name="BMC Genomics">
        <title>De novo assembly and annotation of Popillia japonica's genome with initial clues to its potential as an invasive pest.</title>
        <authorList>
            <person name="Cucini C."/>
            <person name="Boschi S."/>
            <person name="Funari R."/>
            <person name="Cardaioli E."/>
            <person name="Iannotti N."/>
            <person name="Marturano G."/>
            <person name="Paoli F."/>
            <person name="Bruttini M."/>
            <person name="Carapelli A."/>
            <person name="Frati F."/>
            <person name="Nardi F."/>
        </authorList>
    </citation>
    <scope>NUCLEOTIDE SEQUENCE [LARGE SCALE GENOMIC DNA]</scope>
    <source>
        <strain evidence="2">DMR45628</strain>
    </source>
</reference>
<evidence type="ECO:0000313" key="2">
    <source>
        <dbReference type="EMBL" id="KAK9753495.1"/>
    </source>
</evidence>
<name>A0AAW1N722_POPJA</name>
<evidence type="ECO:0000256" key="1">
    <source>
        <dbReference type="SAM" id="MobiDB-lite"/>
    </source>
</evidence>
<organism evidence="2 3">
    <name type="scientific">Popillia japonica</name>
    <name type="common">Japanese beetle</name>
    <dbReference type="NCBI Taxonomy" id="7064"/>
    <lineage>
        <taxon>Eukaryota</taxon>
        <taxon>Metazoa</taxon>
        <taxon>Ecdysozoa</taxon>
        <taxon>Arthropoda</taxon>
        <taxon>Hexapoda</taxon>
        <taxon>Insecta</taxon>
        <taxon>Pterygota</taxon>
        <taxon>Neoptera</taxon>
        <taxon>Endopterygota</taxon>
        <taxon>Coleoptera</taxon>
        <taxon>Polyphaga</taxon>
        <taxon>Scarabaeiformia</taxon>
        <taxon>Scarabaeidae</taxon>
        <taxon>Rutelinae</taxon>
        <taxon>Popillia</taxon>
    </lineage>
</organism>
<gene>
    <name evidence="2" type="ORF">QE152_g2001</name>
</gene>
<comment type="caution">
    <text evidence="2">The sequence shown here is derived from an EMBL/GenBank/DDBJ whole genome shotgun (WGS) entry which is preliminary data.</text>
</comment>
<dbReference type="EMBL" id="JASPKY010000013">
    <property type="protein sequence ID" value="KAK9753495.1"/>
    <property type="molecule type" value="Genomic_DNA"/>
</dbReference>
<feature type="compositionally biased region" description="Basic and acidic residues" evidence="1">
    <location>
        <begin position="136"/>
        <end position="147"/>
    </location>
</feature>
<accession>A0AAW1N722</accession>
<proteinExistence type="predicted"/>